<keyword evidence="3" id="KW-0238">DNA-binding</keyword>
<dbReference type="GO" id="GO:0003700">
    <property type="term" value="F:DNA-binding transcription factor activity"/>
    <property type="evidence" value="ECO:0007669"/>
    <property type="project" value="InterPro"/>
</dbReference>
<comment type="caution">
    <text evidence="8">The sequence shown here is derived from an EMBL/GenBank/DDBJ whole genome shotgun (WGS) entry which is preliminary data.</text>
</comment>
<feature type="region of interest" description="Disordered" evidence="6">
    <location>
        <begin position="124"/>
        <end position="150"/>
    </location>
</feature>
<name>A0A5J9VBE7_9POAL</name>
<dbReference type="OrthoDB" id="360161at2759"/>
<dbReference type="InterPro" id="IPR001471">
    <property type="entry name" value="AP2/ERF_dom"/>
</dbReference>
<dbReference type="Pfam" id="PF00847">
    <property type="entry name" value="AP2"/>
    <property type="match status" value="1"/>
</dbReference>
<evidence type="ECO:0000256" key="1">
    <source>
        <dbReference type="ARBA" id="ARBA00004123"/>
    </source>
</evidence>
<evidence type="ECO:0000313" key="9">
    <source>
        <dbReference type="Proteomes" id="UP000324897"/>
    </source>
</evidence>
<dbReference type="Gene3D" id="3.30.730.10">
    <property type="entry name" value="AP2/ERF domain"/>
    <property type="match status" value="1"/>
</dbReference>
<evidence type="ECO:0000313" key="8">
    <source>
        <dbReference type="EMBL" id="TVU32968.1"/>
    </source>
</evidence>
<dbReference type="CDD" id="cd00018">
    <property type="entry name" value="AP2"/>
    <property type="match status" value="1"/>
</dbReference>
<dbReference type="AlphaFoldDB" id="A0A5J9VBE7"/>
<keyword evidence="9" id="KW-1185">Reference proteome</keyword>
<evidence type="ECO:0000256" key="5">
    <source>
        <dbReference type="ARBA" id="ARBA00023242"/>
    </source>
</evidence>
<keyword evidence="4" id="KW-0804">Transcription</keyword>
<evidence type="ECO:0000256" key="2">
    <source>
        <dbReference type="ARBA" id="ARBA00023015"/>
    </source>
</evidence>
<dbReference type="FunFam" id="3.30.730.10:FF:000001">
    <property type="entry name" value="Ethylene-responsive transcription factor 2"/>
    <property type="match status" value="1"/>
</dbReference>
<dbReference type="SMART" id="SM00380">
    <property type="entry name" value="AP2"/>
    <property type="match status" value="1"/>
</dbReference>
<dbReference type="InterPro" id="IPR050913">
    <property type="entry name" value="AP2/ERF_ERF"/>
</dbReference>
<dbReference type="PANTHER" id="PTHR31194:SF210">
    <property type="entry name" value="OS02G0202000 PROTEIN"/>
    <property type="match status" value="1"/>
</dbReference>
<sequence>MYLTTYAANHIKHYTAEASTGWAVYIHSNQSFPPPHTFDSEEPSSSSASFVCPSMTENIHSRKMVQPKKFRGVRQRHWGSWVSEIRHPLLKRRVWLGTFETAEEAARAYDEAAVLMSGRNAKTNFPVQRNTTGEPAPTAGRDVRGNVGSSSSAANLSQILSAKLRKCCKAPSPSLTCLRLDPEKSHIGVWQKRAGARADSNWVMTVELNKEAASTDAAAHSTSTGTTSPATAVDDEERIALQMIEELLSRSSPASPSHGDNEGHFVI</sequence>
<proteinExistence type="predicted"/>
<feature type="domain" description="AP2/ERF" evidence="7">
    <location>
        <begin position="69"/>
        <end position="126"/>
    </location>
</feature>
<evidence type="ECO:0000256" key="3">
    <source>
        <dbReference type="ARBA" id="ARBA00023125"/>
    </source>
</evidence>
<protein>
    <recommendedName>
        <fullName evidence="7">AP2/ERF domain-containing protein</fullName>
    </recommendedName>
</protein>
<dbReference type="EMBL" id="RWGY01000011">
    <property type="protein sequence ID" value="TVU32968.1"/>
    <property type="molecule type" value="Genomic_DNA"/>
</dbReference>
<dbReference type="PANTHER" id="PTHR31194">
    <property type="entry name" value="SHN SHINE , DNA BINDING / TRANSCRIPTION FACTOR"/>
    <property type="match status" value="1"/>
</dbReference>
<dbReference type="InterPro" id="IPR016177">
    <property type="entry name" value="DNA-bd_dom_sf"/>
</dbReference>
<dbReference type="PRINTS" id="PR00367">
    <property type="entry name" value="ETHRSPELEMNT"/>
</dbReference>
<feature type="compositionally biased region" description="Polar residues" evidence="6">
    <location>
        <begin position="124"/>
        <end position="133"/>
    </location>
</feature>
<evidence type="ECO:0000256" key="6">
    <source>
        <dbReference type="SAM" id="MobiDB-lite"/>
    </source>
</evidence>
<comment type="subcellular location">
    <subcellularLocation>
        <location evidence="1">Nucleus</location>
    </subcellularLocation>
</comment>
<keyword evidence="2" id="KW-0805">Transcription regulation</keyword>
<accession>A0A5J9VBE7</accession>
<dbReference type="InterPro" id="IPR036955">
    <property type="entry name" value="AP2/ERF_dom_sf"/>
</dbReference>
<dbReference type="PROSITE" id="PS51032">
    <property type="entry name" value="AP2_ERF"/>
    <property type="match status" value="1"/>
</dbReference>
<dbReference type="Gramene" id="TVU32968">
    <property type="protein sequence ID" value="TVU32968"/>
    <property type="gene ID" value="EJB05_24736"/>
</dbReference>
<dbReference type="GO" id="GO:0005634">
    <property type="term" value="C:nucleus"/>
    <property type="evidence" value="ECO:0007669"/>
    <property type="project" value="UniProtKB-SubCell"/>
</dbReference>
<dbReference type="Proteomes" id="UP000324897">
    <property type="component" value="Chromosome 1"/>
</dbReference>
<dbReference type="GO" id="GO:0003677">
    <property type="term" value="F:DNA binding"/>
    <property type="evidence" value="ECO:0007669"/>
    <property type="project" value="UniProtKB-KW"/>
</dbReference>
<evidence type="ECO:0000256" key="4">
    <source>
        <dbReference type="ARBA" id="ARBA00023163"/>
    </source>
</evidence>
<gene>
    <name evidence="8" type="ORF">EJB05_24736</name>
</gene>
<reference evidence="8 9" key="1">
    <citation type="journal article" date="2019" name="Sci. Rep.">
        <title>A high-quality genome of Eragrostis curvula grass provides insights into Poaceae evolution and supports new strategies to enhance forage quality.</title>
        <authorList>
            <person name="Carballo J."/>
            <person name="Santos B.A.C.M."/>
            <person name="Zappacosta D."/>
            <person name="Garbus I."/>
            <person name="Selva J.P."/>
            <person name="Gallo C.A."/>
            <person name="Diaz A."/>
            <person name="Albertini E."/>
            <person name="Caccamo M."/>
            <person name="Echenique V."/>
        </authorList>
    </citation>
    <scope>NUCLEOTIDE SEQUENCE [LARGE SCALE GENOMIC DNA]</scope>
    <source>
        <strain evidence="9">cv. Victoria</strain>
        <tissue evidence="8">Leaf</tissue>
    </source>
</reference>
<dbReference type="SUPFAM" id="SSF54171">
    <property type="entry name" value="DNA-binding domain"/>
    <property type="match status" value="1"/>
</dbReference>
<keyword evidence="5" id="KW-0539">Nucleus</keyword>
<organism evidence="8 9">
    <name type="scientific">Eragrostis curvula</name>
    <name type="common">weeping love grass</name>
    <dbReference type="NCBI Taxonomy" id="38414"/>
    <lineage>
        <taxon>Eukaryota</taxon>
        <taxon>Viridiplantae</taxon>
        <taxon>Streptophyta</taxon>
        <taxon>Embryophyta</taxon>
        <taxon>Tracheophyta</taxon>
        <taxon>Spermatophyta</taxon>
        <taxon>Magnoliopsida</taxon>
        <taxon>Liliopsida</taxon>
        <taxon>Poales</taxon>
        <taxon>Poaceae</taxon>
        <taxon>PACMAD clade</taxon>
        <taxon>Chloridoideae</taxon>
        <taxon>Eragrostideae</taxon>
        <taxon>Eragrostidinae</taxon>
        <taxon>Eragrostis</taxon>
    </lineage>
</organism>
<evidence type="ECO:0000259" key="7">
    <source>
        <dbReference type="PROSITE" id="PS51032"/>
    </source>
</evidence>